<dbReference type="PANTHER" id="PTHR10587">
    <property type="entry name" value="GLYCOSYL TRANSFERASE-RELATED"/>
    <property type="match status" value="1"/>
</dbReference>
<reference evidence="4" key="1">
    <citation type="submission" date="2018-06" db="EMBL/GenBank/DDBJ databases">
        <authorList>
            <person name="Zhirakovskaya E."/>
        </authorList>
    </citation>
    <scope>NUCLEOTIDE SEQUENCE</scope>
</reference>
<name>A0A3B0RDG6_9ZZZZ</name>
<dbReference type="GO" id="GO:0016020">
    <property type="term" value="C:membrane"/>
    <property type="evidence" value="ECO:0007669"/>
    <property type="project" value="TreeGrafter"/>
</dbReference>
<evidence type="ECO:0000313" key="4">
    <source>
        <dbReference type="EMBL" id="VAV82713.1"/>
    </source>
</evidence>
<dbReference type="GO" id="GO:0005975">
    <property type="term" value="P:carbohydrate metabolic process"/>
    <property type="evidence" value="ECO:0007669"/>
    <property type="project" value="InterPro"/>
</dbReference>
<feature type="domain" description="NodB homology" evidence="3">
    <location>
        <begin position="190"/>
        <end position="404"/>
    </location>
</feature>
<evidence type="ECO:0000256" key="2">
    <source>
        <dbReference type="ARBA" id="ARBA00022801"/>
    </source>
</evidence>
<dbReference type="InterPro" id="IPR050248">
    <property type="entry name" value="Polysacc_deacetylase_ArnD"/>
</dbReference>
<dbReference type="AlphaFoldDB" id="A0A3B0RDG6"/>
<dbReference type="SUPFAM" id="SSF88713">
    <property type="entry name" value="Glycoside hydrolase/deacetylase"/>
    <property type="match status" value="1"/>
</dbReference>
<dbReference type="InterPro" id="IPR011330">
    <property type="entry name" value="Glyco_hydro/deAcase_b/a-brl"/>
</dbReference>
<dbReference type="GO" id="GO:0046872">
    <property type="term" value="F:metal ion binding"/>
    <property type="evidence" value="ECO:0007669"/>
    <property type="project" value="UniProtKB-KW"/>
</dbReference>
<dbReference type="Gene3D" id="3.20.20.370">
    <property type="entry name" value="Glycoside hydrolase/deacetylase"/>
    <property type="match status" value="1"/>
</dbReference>
<dbReference type="InterPro" id="IPR002509">
    <property type="entry name" value="NODB_dom"/>
</dbReference>
<dbReference type="PROSITE" id="PS51677">
    <property type="entry name" value="NODB"/>
    <property type="match status" value="1"/>
</dbReference>
<protein>
    <recommendedName>
        <fullName evidence="3">NodB homology domain-containing protein</fullName>
    </recommendedName>
</protein>
<gene>
    <name evidence="4" type="ORF">MNBD_DELTA01-1145</name>
</gene>
<proteinExistence type="predicted"/>
<keyword evidence="1" id="KW-0479">Metal-binding</keyword>
<dbReference type="PANTHER" id="PTHR10587:SF133">
    <property type="entry name" value="CHITIN DEACETYLASE 1-RELATED"/>
    <property type="match status" value="1"/>
</dbReference>
<keyword evidence="2" id="KW-0378">Hydrolase</keyword>
<sequence>MELSRIKSFISRKLRPSQADHHPLQRRHHKAVLIAPRNSYSVKPFGLHLKAFFLCLLGNRAKFQETNIAVNPAMAFRPLSESGGAQLPLLLLIVAAFLSLPLFFNLNSAVASSKSAVPLEATRYSSAKEVVRVIKDDNTTPPHRPANRRSLASVPEISPVISPGIQRPATIRPLLKPTPPDFKRGSTALKEVSFTFDGGSHRGQTQQILHILRQRRIKTTIFLTGQFIEKNPRLVRRMLKDGHEIGNHLMNHPHMTTYSSNGRHRRLPHVDKAFLLRQLYQTADIFTRTTGEKMAPIWRAPYGEVNNEIRGWAYNAGYMHVGWTTDYKRKESMDSLDWVSDPNSRLYRTTAQIKERILGFGKGRHGLSGGVVLMHLGTFRRGEKLASRLGEMIDELHARGYRFVKVSALIKGRKDMAAYLTGADRIEVAKTNMDQSKDRLKTEKAN</sequence>
<dbReference type="EMBL" id="UOEA01000026">
    <property type="protein sequence ID" value="VAV82713.1"/>
    <property type="molecule type" value="Genomic_DNA"/>
</dbReference>
<dbReference type="GO" id="GO:0016810">
    <property type="term" value="F:hydrolase activity, acting on carbon-nitrogen (but not peptide) bonds"/>
    <property type="evidence" value="ECO:0007669"/>
    <property type="project" value="InterPro"/>
</dbReference>
<evidence type="ECO:0000259" key="3">
    <source>
        <dbReference type="PROSITE" id="PS51677"/>
    </source>
</evidence>
<accession>A0A3B0RDG6</accession>
<dbReference type="CDD" id="cd10917">
    <property type="entry name" value="CE4_NodB_like_6s_7s"/>
    <property type="match status" value="1"/>
</dbReference>
<organism evidence="4">
    <name type="scientific">hydrothermal vent metagenome</name>
    <dbReference type="NCBI Taxonomy" id="652676"/>
    <lineage>
        <taxon>unclassified sequences</taxon>
        <taxon>metagenomes</taxon>
        <taxon>ecological metagenomes</taxon>
    </lineage>
</organism>
<evidence type="ECO:0000256" key="1">
    <source>
        <dbReference type="ARBA" id="ARBA00022723"/>
    </source>
</evidence>
<dbReference type="Pfam" id="PF01522">
    <property type="entry name" value="Polysacc_deac_1"/>
    <property type="match status" value="1"/>
</dbReference>